<sequence length="184" mass="20979">MSLMERFLPEWQFEERHERWLPGITTERAFAAVVPALQAKDPLIEKAIALREWPGRCLQRMGAGGARLPTRPFGFGSFTPLGTVPGHETAYGLVGQFWRLDYGLVPVADTQAFERVQGEPKLVIDVCVEPETGGCRLVTRTRVHCPTETLRRRFVPYWYLIRPVSGLIRRRLLAQIHKTSLDIL</sequence>
<gene>
    <name evidence="1" type="ORF">H010_13806</name>
</gene>
<keyword evidence="2" id="KW-1185">Reference proteome</keyword>
<protein>
    <recommendedName>
        <fullName evidence="3">DUF2867 domain-containing protein</fullName>
    </recommendedName>
</protein>
<dbReference type="Proteomes" id="UP001152876">
    <property type="component" value="Unassembled WGS sequence"/>
</dbReference>
<organism evidence="1 2">
    <name type="scientific">Hydrogenophaga taeniospiralis CCUG 15921</name>
    <dbReference type="NCBI Taxonomy" id="1281780"/>
    <lineage>
        <taxon>Bacteria</taxon>
        <taxon>Pseudomonadati</taxon>
        <taxon>Pseudomonadota</taxon>
        <taxon>Betaproteobacteria</taxon>
        <taxon>Burkholderiales</taxon>
        <taxon>Comamonadaceae</taxon>
        <taxon>Hydrogenophaga</taxon>
    </lineage>
</organism>
<reference evidence="1" key="1">
    <citation type="submission" date="2013-01" db="EMBL/GenBank/DDBJ databases">
        <title>Genome draft of Hydrogenophaga taeniospiralis 2K1.</title>
        <authorList>
            <person name="Gomila M."/>
            <person name="Lalucat J."/>
        </authorList>
    </citation>
    <scope>NUCLEOTIDE SEQUENCE</scope>
    <source>
        <strain evidence="1">CCUG 15921</strain>
    </source>
</reference>
<accession>A0A9X4NXG7</accession>
<dbReference type="AlphaFoldDB" id="A0A9X4NXG7"/>
<dbReference type="EMBL" id="AOGK01000011">
    <property type="protein sequence ID" value="MDG5976335.1"/>
    <property type="molecule type" value="Genomic_DNA"/>
</dbReference>
<evidence type="ECO:0000313" key="1">
    <source>
        <dbReference type="EMBL" id="MDG5976335.1"/>
    </source>
</evidence>
<comment type="caution">
    <text evidence="1">The sequence shown here is derived from an EMBL/GenBank/DDBJ whole genome shotgun (WGS) entry which is preliminary data.</text>
</comment>
<evidence type="ECO:0000313" key="2">
    <source>
        <dbReference type="Proteomes" id="UP001152876"/>
    </source>
</evidence>
<evidence type="ECO:0008006" key="3">
    <source>
        <dbReference type="Google" id="ProtNLM"/>
    </source>
</evidence>
<name>A0A9X4NXG7_9BURK</name>
<proteinExistence type="predicted"/>